<feature type="region of interest" description="Disordered" evidence="4">
    <location>
        <begin position="1"/>
        <end position="22"/>
    </location>
</feature>
<keyword evidence="3" id="KW-0413">Isomerase</keyword>
<accession>A0A6J6I731</accession>
<feature type="domain" description="Alpha-D-phosphohexomutase alpha/beta/alpha" evidence="7">
    <location>
        <begin position="67"/>
        <end position="179"/>
    </location>
</feature>
<evidence type="ECO:0000256" key="1">
    <source>
        <dbReference type="ARBA" id="ARBA00022723"/>
    </source>
</evidence>
<dbReference type="Pfam" id="PF02879">
    <property type="entry name" value="PGM_PMM_II"/>
    <property type="match status" value="1"/>
</dbReference>
<dbReference type="InterPro" id="IPR005843">
    <property type="entry name" value="A-D-PHexomutase_C"/>
</dbReference>
<evidence type="ECO:0000259" key="6">
    <source>
        <dbReference type="Pfam" id="PF02879"/>
    </source>
</evidence>
<evidence type="ECO:0000259" key="5">
    <source>
        <dbReference type="Pfam" id="PF00408"/>
    </source>
</evidence>
<dbReference type="Pfam" id="PF00408">
    <property type="entry name" value="PGM_PMM_IV"/>
    <property type="match status" value="1"/>
</dbReference>
<dbReference type="InterPro" id="IPR005846">
    <property type="entry name" value="A-D-PHexomutase_a/b/a-III"/>
</dbReference>
<reference evidence="8" key="1">
    <citation type="submission" date="2020-05" db="EMBL/GenBank/DDBJ databases">
        <authorList>
            <person name="Chiriac C."/>
            <person name="Salcher M."/>
            <person name="Ghai R."/>
            <person name="Kavagutti S V."/>
        </authorList>
    </citation>
    <scope>NUCLEOTIDE SEQUENCE</scope>
</reference>
<proteinExistence type="predicted"/>
<sequence length="279" mass="30021">MPVTEQVQPDGKFPTTPFPNPEEPGAMDLAFAKARAVGADLIIATDPDADRLALGIPVKGGFARLAGDEVGLLLAHEMASRASTKGTFANSIVSSSALKRVAEQNGLAYEQTLTGFKWIMRVPNLSFGYEEALGYSVDPSHTPDKDGISAALMALSIADRLSQTGTSLEEHLESLKKKYGYRPTAQVSVRVENQAMVAAILERLSESPPTQLQGHSIEVEDLSKPAGQLPPTDGLKLHLANGDWVILRPSGTEPKFKAYLETTEENLESLKSEVLKLLV</sequence>
<dbReference type="EMBL" id="CAEZUR010000132">
    <property type="protein sequence ID" value="CAB4616558.1"/>
    <property type="molecule type" value="Genomic_DNA"/>
</dbReference>
<evidence type="ECO:0000256" key="4">
    <source>
        <dbReference type="SAM" id="MobiDB-lite"/>
    </source>
</evidence>
<evidence type="ECO:0000313" key="8">
    <source>
        <dbReference type="EMBL" id="CAB4616558.1"/>
    </source>
</evidence>
<dbReference type="InterPro" id="IPR005845">
    <property type="entry name" value="A-D-PHexomutase_a/b/a-II"/>
</dbReference>
<feature type="domain" description="Alpha-D-phosphohexomutase alpha/beta/alpha" evidence="6">
    <location>
        <begin position="2"/>
        <end position="54"/>
    </location>
</feature>
<dbReference type="PANTHER" id="PTHR45745">
    <property type="entry name" value="PHOSPHOMANNOMUTASE 45A"/>
    <property type="match status" value="1"/>
</dbReference>
<feature type="domain" description="Alpha-D-phosphohexomutase C-terminal" evidence="5">
    <location>
        <begin position="189"/>
        <end position="275"/>
    </location>
</feature>
<dbReference type="SUPFAM" id="SSF55957">
    <property type="entry name" value="Phosphoglucomutase, C-terminal domain"/>
    <property type="match status" value="1"/>
</dbReference>
<keyword evidence="2" id="KW-0460">Magnesium</keyword>
<dbReference type="GO" id="GO:0005975">
    <property type="term" value="P:carbohydrate metabolic process"/>
    <property type="evidence" value="ECO:0007669"/>
    <property type="project" value="InterPro"/>
</dbReference>
<dbReference type="Gene3D" id="3.40.120.10">
    <property type="entry name" value="Alpha-D-Glucose-1,6-Bisphosphate, subunit A, domain 3"/>
    <property type="match status" value="2"/>
</dbReference>
<dbReference type="Pfam" id="PF02880">
    <property type="entry name" value="PGM_PMM_III"/>
    <property type="match status" value="1"/>
</dbReference>
<evidence type="ECO:0000256" key="3">
    <source>
        <dbReference type="ARBA" id="ARBA00023235"/>
    </source>
</evidence>
<organism evidence="8">
    <name type="scientific">freshwater metagenome</name>
    <dbReference type="NCBI Taxonomy" id="449393"/>
    <lineage>
        <taxon>unclassified sequences</taxon>
        <taxon>metagenomes</taxon>
        <taxon>ecological metagenomes</taxon>
    </lineage>
</organism>
<dbReference type="GO" id="GO:0008973">
    <property type="term" value="F:phosphopentomutase activity"/>
    <property type="evidence" value="ECO:0007669"/>
    <property type="project" value="TreeGrafter"/>
</dbReference>
<evidence type="ECO:0000259" key="7">
    <source>
        <dbReference type="Pfam" id="PF02880"/>
    </source>
</evidence>
<dbReference type="AlphaFoldDB" id="A0A6J6I731"/>
<keyword evidence="1" id="KW-0479">Metal-binding</keyword>
<dbReference type="InterPro" id="IPR016055">
    <property type="entry name" value="A-D-PHexomutase_a/b/a-I/II/III"/>
</dbReference>
<dbReference type="GO" id="GO:0046872">
    <property type="term" value="F:metal ion binding"/>
    <property type="evidence" value="ECO:0007669"/>
    <property type="project" value="UniProtKB-KW"/>
</dbReference>
<protein>
    <submittedName>
        <fullName evidence="8">Unannotated protein</fullName>
    </submittedName>
</protein>
<name>A0A6J6I731_9ZZZZ</name>
<dbReference type="GO" id="GO:0006166">
    <property type="term" value="P:purine ribonucleoside salvage"/>
    <property type="evidence" value="ECO:0007669"/>
    <property type="project" value="TreeGrafter"/>
</dbReference>
<gene>
    <name evidence="8" type="ORF">UFOPK1843_01164</name>
</gene>
<dbReference type="PANTHER" id="PTHR45745:SF1">
    <property type="entry name" value="PHOSPHOGLUCOMUTASE 2B-RELATED"/>
    <property type="match status" value="1"/>
</dbReference>
<dbReference type="SUPFAM" id="SSF53738">
    <property type="entry name" value="Phosphoglucomutase, first 3 domains"/>
    <property type="match status" value="2"/>
</dbReference>
<dbReference type="InterPro" id="IPR036900">
    <property type="entry name" value="A-D-PHexomutase_C_sf"/>
</dbReference>
<dbReference type="Gene3D" id="3.30.310.50">
    <property type="entry name" value="Alpha-D-phosphohexomutase, C-terminal domain"/>
    <property type="match status" value="1"/>
</dbReference>
<evidence type="ECO:0000256" key="2">
    <source>
        <dbReference type="ARBA" id="ARBA00022842"/>
    </source>
</evidence>